<dbReference type="PANTHER" id="PTHR47504">
    <property type="entry name" value="RIGHT ORIGIN-BINDING PROTEIN"/>
    <property type="match status" value="1"/>
</dbReference>
<evidence type="ECO:0000256" key="3">
    <source>
        <dbReference type="ARBA" id="ARBA00023163"/>
    </source>
</evidence>
<reference evidence="5 6" key="1">
    <citation type="submission" date="2017-02" db="EMBL/GenBank/DDBJ databases">
        <authorList>
            <person name="Peterson S.W."/>
        </authorList>
    </citation>
    <scope>NUCLEOTIDE SEQUENCE [LARGE SCALE GENOMIC DNA]</scope>
    <source>
        <strain evidence="5 6">ATCC 700135</strain>
    </source>
</reference>
<dbReference type="Proteomes" id="UP000189956">
    <property type="component" value="Unassembled WGS sequence"/>
</dbReference>
<evidence type="ECO:0000256" key="1">
    <source>
        <dbReference type="ARBA" id="ARBA00023015"/>
    </source>
</evidence>
<dbReference type="EMBL" id="FUWL01000023">
    <property type="protein sequence ID" value="SJZ80174.1"/>
    <property type="molecule type" value="Genomic_DNA"/>
</dbReference>
<keyword evidence="3" id="KW-0804">Transcription</keyword>
<dbReference type="GO" id="GO:0003700">
    <property type="term" value="F:DNA-binding transcription factor activity"/>
    <property type="evidence" value="ECO:0007669"/>
    <property type="project" value="InterPro"/>
</dbReference>
<dbReference type="AlphaFoldDB" id="A0A1T4NLU5"/>
<dbReference type="InterPro" id="IPR050959">
    <property type="entry name" value="MarA-like"/>
</dbReference>
<evidence type="ECO:0000313" key="5">
    <source>
        <dbReference type="EMBL" id="SJZ80174.1"/>
    </source>
</evidence>
<protein>
    <submittedName>
        <fullName evidence="5">AraC-type DNA-binding protein</fullName>
    </submittedName>
</protein>
<evidence type="ECO:0000313" key="6">
    <source>
        <dbReference type="Proteomes" id="UP000189956"/>
    </source>
</evidence>
<dbReference type="Pfam" id="PF12833">
    <property type="entry name" value="HTH_18"/>
    <property type="match status" value="1"/>
</dbReference>
<name>A0A1T4NLU5_PORCN</name>
<dbReference type="InterPro" id="IPR018060">
    <property type="entry name" value="HTH_AraC"/>
</dbReference>
<accession>A0A1T4NLU5</accession>
<dbReference type="SUPFAM" id="SSF46689">
    <property type="entry name" value="Homeodomain-like"/>
    <property type="match status" value="2"/>
</dbReference>
<dbReference type="InterPro" id="IPR009057">
    <property type="entry name" value="Homeodomain-like_sf"/>
</dbReference>
<sequence>MKPVDIERHWGCKHFAQGSKCCFTTKVYAKDERVQLQSEKGMMMIFVEDGAINYSLNDAPIVKVDQDFILLLDKDSKIVFRFYQSCRLSVFSFDEPARLCDNYDINKLKRFAPTVMEVTTLPILPPLDLALKSTEMYYEAGLNCGVVMEAKLKEFFFLLSAYYTPEELGRFLAPLLREEVDFKEFVMNNFSKVSTVQELAQLRNMSLRVFNKTFKDTFNMPPYQWMLAQKGVLIEKKLAQKSVSFAEIIEEFGFSSPSHFTVYCRRQFGMTPTQKRRELTDESYHKKKNEA</sequence>
<dbReference type="PROSITE" id="PS01124">
    <property type="entry name" value="HTH_ARAC_FAMILY_2"/>
    <property type="match status" value="1"/>
</dbReference>
<gene>
    <name evidence="5" type="ORF">SAMN02745205_01937</name>
</gene>
<dbReference type="PANTHER" id="PTHR47504:SF5">
    <property type="entry name" value="RIGHT ORIGIN-BINDING PROTEIN"/>
    <property type="match status" value="1"/>
</dbReference>
<organism evidence="5 6">
    <name type="scientific">Porphyromonas cangingivalis</name>
    <dbReference type="NCBI Taxonomy" id="36874"/>
    <lineage>
        <taxon>Bacteria</taxon>
        <taxon>Pseudomonadati</taxon>
        <taxon>Bacteroidota</taxon>
        <taxon>Bacteroidia</taxon>
        <taxon>Bacteroidales</taxon>
        <taxon>Porphyromonadaceae</taxon>
        <taxon>Porphyromonas</taxon>
    </lineage>
</organism>
<dbReference type="OrthoDB" id="1031098at2"/>
<dbReference type="GO" id="GO:0043565">
    <property type="term" value="F:sequence-specific DNA binding"/>
    <property type="evidence" value="ECO:0007669"/>
    <property type="project" value="InterPro"/>
</dbReference>
<keyword evidence="1" id="KW-0805">Transcription regulation</keyword>
<keyword evidence="2 5" id="KW-0238">DNA-binding</keyword>
<proteinExistence type="predicted"/>
<dbReference type="Gene3D" id="1.10.10.60">
    <property type="entry name" value="Homeodomain-like"/>
    <property type="match status" value="1"/>
</dbReference>
<feature type="domain" description="HTH araC/xylS-type" evidence="4">
    <location>
        <begin position="180"/>
        <end position="278"/>
    </location>
</feature>
<dbReference type="SMART" id="SM00342">
    <property type="entry name" value="HTH_ARAC"/>
    <property type="match status" value="1"/>
</dbReference>
<dbReference type="RefSeq" id="WP_025839329.1">
    <property type="nucleotide sequence ID" value="NZ_CALTZT010000069.1"/>
</dbReference>
<evidence type="ECO:0000259" key="4">
    <source>
        <dbReference type="PROSITE" id="PS01124"/>
    </source>
</evidence>
<evidence type="ECO:0000256" key="2">
    <source>
        <dbReference type="ARBA" id="ARBA00023125"/>
    </source>
</evidence>